<dbReference type="OrthoDB" id="1164780at2"/>
<evidence type="ECO:0000313" key="2">
    <source>
        <dbReference type="EMBL" id="GAP43574.1"/>
    </source>
</evidence>
<dbReference type="SUPFAM" id="SSF52266">
    <property type="entry name" value="SGNH hydrolase"/>
    <property type="match status" value="1"/>
</dbReference>
<proteinExistence type="predicted"/>
<evidence type="ECO:0000313" key="3">
    <source>
        <dbReference type="Proteomes" id="UP000053091"/>
    </source>
</evidence>
<feature type="domain" description="SGNH hydrolase-type esterase" evidence="1">
    <location>
        <begin position="32"/>
        <end position="207"/>
    </location>
</feature>
<protein>
    <submittedName>
        <fullName evidence="2">Lysophospholipase L1</fullName>
    </submittedName>
</protein>
<keyword evidence="3" id="KW-1185">Reference proteome</keyword>
<dbReference type="RefSeq" id="WP_082189535.1">
    <property type="nucleotide sequence ID" value="NZ_DF968182.1"/>
</dbReference>
<dbReference type="InterPro" id="IPR036514">
    <property type="entry name" value="SGNH_hydro_sf"/>
</dbReference>
<gene>
    <name evidence="2" type="ORF">TBC1_111730</name>
</gene>
<dbReference type="Proteomes" id="UP000053091">
    <property type="component" value="Unassembled WGS sequence"/>
</dbReference>
<reference evidence="2" key="1">
    <citation type="journal article" date="2015" name="Genome Announc.">
        <title>Draft Genome Sequence of Bacteroidales Strain TBC1, a Novel Isolate from a Methanogenic Wastewater Treatment System.</title>
        <authorList>
            <person name="Tourlousse D.M."/>
            <person name="Matsuura N."/>
            <person name="Sun L."/>
            <person name="Toyonaga M."/>
            <person name="Kuroda K."/>
            <person name="Ohashi A."/>
            <person name="Cruz R."/>
            <person name="Yamaguchi T."/>
            <person name="Sekiguchi Y."/>
        </authorList>
    </citation>
    <scope>NUCLEOTIDE SEQUENCE [LARGE SCALE GENOMIC DNA]</scope>
    <source>
        <strain evidence="2">TBC1</strain>
    </source>
</reference>
<evidence type="ECO:0000259" key="1">
    <source>
        <dbReference type="Pfam" id="PF13472"/>
    </source>
</evidence>
<dbReference type="Pfam" id="PF13472">
    <property type="entry name" value="Lipase_GDSL_2"/>
    <property type="match status" value="1"/>
</dbReference>
<dbReference type="STRING" id="1678841.TBC1_111730"/>
<dbReference type="EMBL" id="DF968182">
    <property type="protein sequence ID" value="GAP43574.1"/>
    <property type="molecule type" value="Genomic_DNA"/>
</dbReference>
<dbReference type="CDD" id="cd01832">
    <property type="entry name" value="SGNH_hydrolase_like_1"/>
    <property type="match status" value="1"/>
</dbReference>
<dbReference type="AlphaFoldDB" id="A0A0S7C2E7"/>
<dbReference type="InterPro" id="IPR013830">
    <property type="entry name" value="SGNH_hydro"/>
</dbReference>
<dbReference type="GO" id="GO:0016788">
    <property type="term" value="F:hydrolase activity, acting on ester bonds"/>
    <property type="evidence" value="ECO:0007669"/>
    <property type="project" value="UniProtKB-ARBA"/>
</dbReference>
<dbReference type="Gene3D" id="3.40.50.1110">
    <property type="entry name" value="SGNH hydrolase"/>
    <property type="match status" value="1"/>
</dbReference>
<dbReference type="PATRIC" id="fig|1678841.3.peg.1922"/>
<sequence>MKTAFFISVIFFFISGSRGQTIKISEPVKFLALGDSYTIGQSVPENERWPVQLMNALSANGFQTGELRIIAQTGWRTDNLRNAINQQLPLNGFNLVSLLIGVNNQYQGGTPQAYAPEFEDLLSQAIALAGYNPARVFVLSIPDYAYTPFGNGNPGISQQIDAFNEVNRNISSLFEVTYIDITPISRNGLSNPALIAGDGLHPSGLMYGLWVDEIMKKVTRELSIPEEPFAVSGPEWLLENKSLSISNLTGDTEIHIYQTDGRLVLSELLTGRGPAAVSLLNLPAGIYFFRLSGSQDSRIAGKFLLP</sequence>
<organism evidence="2">
    <name type="scientific">Lentimicrobium saccharophilum</name>
    <dbReference type="NCBI Taxonomy" id="1678841"/>
    <lineage>
        <taxon>Bacteria</taxon>
        <taxon>Pseudomonadati</taxon>
        <taxon>Bacteroidota</taxon>
        <taxon>Bacteroidia</taxon>
        <taxon>Bacteroidales</taxon>
        <taxon>Lentimicrobiaceae</taxon>
        <taxon>Lentimicrobium</taxon>
    </lineage>
</organism>
<name>A0A0S7C2E7_9BACT</name>
<accession>A0A0S7C2E7</accession>